<dbReference type="Proteomes" id="UP000619260">
    <property type="component" value="Unassembled WGS sequence"/>
</dbReference>
<evidence type="ECO:0000256" key="3">
    <source>
        <dbReference type="ARBA" id="ARBA00022670"/>
    </source>
</evidence>
<evidence type="ECO:0000256" key="2">
    <source>
        <dbReference type="ARBA" id="ARBA00005988"/>
    </source>
</evidence>
<dbReference type="EMBL" id="BOPF01000009">
    <property type="protein sequence ID" value="GIJ46259.1"/>
    <property type="molecule type" value="Genomic_DNA"/>
</dbReference>
<dbReference type="Pfam" id="PF00246">
    <property type="entry name" value="Peptidase_M14"/>
    <property type="match status" value="1"/>
</dbReference>
<dbReference type="PANTHER" id="PTHR11705:SF143">
    <property type="entry name" value="SLL0236 PROTEIN"/>
    <property type="match status" value="1"/>
</dbReference>
<dbReference type="Gene3D" id="3.40.630.10">
    <property type="entry name" value="Zn peptidases"/>
    <property type="match status" value="1"/>
</dbReference>
<protein>
    <submittedName>
        <fullName evidence="10">Peptidase M14</fullName>
    </submittedName>
</protein>
<keyword evidence="6" id="KW-0482">Metalloprotease</keyword>
<comment type="similarity">
    <text evidence="2 7">Belongs to the peptidase M14 family.</text>
</comment>
<dbReference type="PROSITE" id="PS52035">
    <property type="entry name" value="PEPTIDASE_M14"/>
    <property type="match status" value="1"/>
</dbReference>
<keyword evidence="4" id="KW-0378">Hydrolase</keyword>
<feature type="active site" description="Proton donor/acceptor" evidence="7">
    <location>
        <position position="519"/>
    </location>
</feature>
<dbReference type="GO" id="GO:0004181">
    <property type="term" value="F:metallocarboxypeptidase activity"/>
    <property type="evidence" value="ECO:0007669"/>
    <property type="project" value="InterPro"/>
</dbReference>
<comment type="cofactor">
    <cofactor evidence="1">
        <name>Zn(2+)</name>
        <dbReference type="ChEBI" id="CHEBI:29105"/>
    </cofactor>
</comment>
<dbReference type="GO" id="GO:0005615">
    <property type="term" value="C:extracellular space"/>
    <property type="evidence" value="ECO:0007669"/>
    <property type="project" value="TreeGrafter"/>
</dbReference>
<evidence type="ECO:0000259" key="9">
    <source>
        <dbReference type="PROSITE" id="PS52035"/>
    </source>
</evidence>
<dbReference type="Gene3D" id="2.60.120.380">
    <property type="match status" value="1"/>
</dbReference>
<dbReference type="AlphaFoldDB" id="A0A8J3YJ12"/>
<evidence type="ECO:0000256" key="8">
    <source>
        <dbReference type="SAM" id="MobiDB-lite"/>
    </source>
</evidence>
<reference evidence="10" key="1">
    <citation type="submission" date="2021-01" db="EMBL/GenBank/DDBJ databases">
        <title>Whole genome shotgun sequence of Virgisporangium aliadipatigenens NBRC 105644.</title>
        <authorList>
            <person name="Komaki H."/>
            <person name="Tamura T."/>
        </authorList>
    </citation>
    <scope>NUCLEOTIDE SEQUENCE</scope>
    <source>
        <strain evidence="10">NBRC 105644</strain>
    </source>
</reference>
<sequence>MAAALAFHLPAASADETRSIRAATAAPRKCHEAALNGKPGAAGFEVTAPGAGLVRVRLNPVGGRDADWDLAVFDRSGGRAVAASAGLRSNELADGYVTAGQKLWVQGCRYGGAAETVSVAVSFVPVSTEDGREEPSQLVAVDTPDRAAKGRLGALDLDLTEAATGSTVDVVLHGKADAERLKAAGFTHTVKIPDVGARVREVRAADARYAADNPRSDLPSGRTSYRRLADYDYELKELARRYPTLARTFTLSRRSVEGRDIGGLEITTDPGNVRDGKPIFLNLGLHHAREWPAGEHVMEWAHDLLGGYGRDPRTTRLLGATRSIVVPVVNPDGFAVSREAGSDNGFVPPVHPTDKEKPEPPAGDPLRAANEMKRKNCAPNGGAGPCALNPDGPDRGVDLNRNYGSFWGGSGADLDPLREAYRGPAPFSEPESQAVRELIAGRAVTNLLTNHTYGNQILRPPGVHGNGMPVDEPLLKSLGGKLSAHNGYDSIYGWELYDTTGTTEDWSYWVTGGLGYTFEIGGTEFHPSFVDGVVAEYLGRAPAAGAGKGGNREAYFAMLESTADSAHHATLTGSAPPGHTLQVRKSFQTSTSPVLQPDGTNGAVRTFPETLTSTLAPNGRFSWALNPSTRPVVAGRYGRPATAPAQTAIPFANPPGDPGLNDGHPIEGPHEEFSFTVQGLPEADNDRAEIRIEWGDTRTEWNLYLFDPNGEIVNVAIADGTRVGVITMIHPAPGTYRAVIANRARVAGAPFDDWRGGVTFGGPTPSTPGVTESWTMTCRDRGGAVVAARQVVVSRGQSVELGDACRR</sequence>
<gene>
    <name evidence="10" type="ORF">Val02_31450</name>
</gene>
<evidence type="ECO:0000313" key="11">
    <source>
        <dbReference type="Proteomes" id="UP000619260"/>
    </source>
</evidence>
<dbReference type="SMART" id="SM00631">
    <property type="entry name" value="Zn_pept"/>
    <property type="match status" value="1"/>
</dbReference>
<evidence type="ECO:0000256" key="1">
    <source>
        <dbReference type="ARBA" id="ARBA00001947"/>
    </source>
</evidence>
<evidence type="ECO:0000313" key="10">
    <source>
        <dbReference type="EMBL" id="GIJ46259.1"/>
    </source>
</evidence>
<keyword evidence="11" id="KW-1185">Reference proteome</keyword>
<organism evidence="10 11">
    <name type="scientific">Virgisporangium aliadipatigenens</name>
    <dbReference type="NCBI Taxonomy" id="741659"/>
    <lineage>
        <taxon>Bacteria</taxon>
        <taxon>Bacillati</taxon>
        <taxon>Actinomycetota</taxon>
        <taxon>Actinomycetes</taxon>
        <taxon>Micromonosporales</taxon>
        <taxon>Micromonosporaceae</taxon>
        <taxon>Virgisporangium</taxon>
    </lineage>
</organism>
<dbReference type="PANTHER" id="PTHR11705">
    <property type="entry name" value="PROTEASE FAMILY M14 CARBOXYPEPTIDASE A,B"/>
    <property type="match status" value="1"/>
</dbReference>
<name>A0A8J3YJ12_9ACTN</name>
<evidence type="ECO:0000256" key="7">
    <source>
        <dbReference type="PROSITE-ProRule" id="PRU01379"/>
    </source>
</evidence>
<keyword evidence="5" id="KW-0862">Zinc</keyword>
<proteinExistence type="inferred from homology"/>
<feature type="region of interest" description="Disordered" evidence="8">
    <location>
        <begin position="339"/>
        <end position="363"/>
    </location>
</feature>
<comment type="caution">
    <text evidence="10">The sequence shown here is derived from an EMBL/GenBank/DDBJ whole genome shotgun (WGS) entry which is preliminary data.</text>
</comment>
<evidence type="ECO:0000256" key="4">
    <source>
        <dbReference type="ARBA" id="ARBA00022801"/>
    </source>
</evidence>
<dbReference type="InterPro" id="IPR000834">
    <property type="entry name" value="Peptidase_M14"/>
</dbReference>
<dbReference type="GO" id="GO:0008270">
    <property type="term" value="F:zinc ion binding"/>
    <property type="evidence" value="ECO:0007669"/>
    <property type="project" value="InterPro"/>
</dbReference>
<dbReference type="SUPFAM" id="SSF53187">
    <property type="entry name" value="Zn-dependent exopeptidases"/>
    <property type="match status" value="1"/>
</dbReference>
<evidence type="ECO:0000256" key="6">
    <source>
        <dbReference type="ARBA" id="ARBA00023049"/>
    </source>
</evidence>
<feature type="domain" description="Peptidase M14" evidence="9">
    <location>
        <begin position="224"/>
        <end position="562"/>
    </location>
</feature>
<dbReference type="GO" id="GO:0006508">
    <property type="term" value="P:proteolysis"/>
    <property type="evidence" value="ECO:0007669"/>
    <property type="project" value="UniProtKB-KW"/>
</dbReference>
<evidence type="ECO:0000256" key="5">
    <source>
        <dbReference type="ARBA" id="ARBA00022833"/>
    </source>
</evidence>
<accession>A0A8J3YJ12</accession>
<keyword evidence="3" id="KW-0645">Protease</keyword>